<dbReference type="Proteomes" id="UP000198963">
    <property type="component" value="Chromosome I"/>
</dbReference>
<keyword evidence="1" id="KW-0812">Transmembrane</keyword>
<sequence>MNSKILTFPLRLAIISLIFGALFKIMHWPFSYSLMLIGGSLVGLLYAIRFVYKKEKSILDYTKLAMILIWVFNYLGNVFHIFYVPYIFEILLFVLFIYWFYVGGISYFKNRTFRKHKFLKAVYYILIGLIIFTLVFGILFKIQHWPYGSLLFTFGVLLLSIFLIFDYFIVDRRNTIQLEQENIK</sequence>
<keyword evidence="4" id="KW-1185">Reference proteome</keyword>
<accession>A0A1H1S0P4</accession>
<feature type="transmembrane region" description="Helical" evidence="1">
    <location>
        <begin position="121"/>
        <end position="142"/>
    </location>
</feature>
<keyword evidence="1" id="KW-0472">Membrane</keyword>
<reference evidence="3 4" key="1">
    <citation type="submission" date="2016-10" db="EMBL/GenBank/DDBJ databases">
        <authorList>
            <person name="Varghese N."/>
            <person name="Submissions S."/>
        </authorList>
    </citation>
    <scope>NUCLEOTIDE SEQUENCE [LARGE SCALE GENOMIC DNA]</scope>
    <source>
        <strain evidence="3 4">RHA_55</strain>
    </source>
</reference>
<gene>
    <name evidence="3" type="ORF">SAMN04489797_1553</name>
</gene>
<dbReference type="RefSeq" id="WP_092445861.1">
    <property type="nucleotide sequence ID" value="NZ_LT629774.1"/>
</dbReference>
<keyword evidence="1" id="KW-1133">Transmembrane helix</keyword>
<evidence type="ECO:0000313" key="3">
    <source>
        <dbReference type="EMBL" id="SDS41552.1"/>
    </source>
</evidence>
<proteinExistence type="predicted"/>
<protein>
    <recommendedName>
        <fullName evidence="2">Gliding motility protein GldL-like N-terminal domain-containing protein</fullName>
    </recommendedName>
</protein>
<dbReference type="AlphaFoldDB" id="A0A1H1S0P4"/>
<feature type="transmembrane region" description="Helical" evidence="1">
    <location>
        <begin position="30"/>
        <end position="52"/>
    </location>
</feature>
<name>A0A1H1S0P4_9FLAO</name>
<dbReference type="STRING" id="1249933.SAMN04489797_1553"/>
<feature type="transmembrane region" description="Helical" evidence="1">
    <location>
        <begin position="64"/>
        <end position="84"/>
    </location>
</feature>
<dbReference type="Pfam" id="PF22827">
    <property type="entry name" value="GldL_N"/>
    <property type="match status" value="1"/>
</dbReference>
<dbReference type="InterPro" id="IPR055087">
    <property type="entry name" value="GldL-like_N"/>
</dbReference>
<evidence type="ECO:0000259" key="2">
    <source>
        <dbReference type="Pfam" id="PF22827"/>
    </source>
</evidence>
<evidence type="ECO:0000256" key="1">
    <source>
        <dbReference type="SAM" id="Phobius"/>
    </source>
</evidence>
<feature type="domain" description="Gliding motility protein GldL-like N-terminal" evidence="2">
    <location>
        <begin position="18"/>
        <end position="39"/>
    </location>
</feature>
<evidence type="ECO:0000313" key="4">
    <source>
        <dbReference type="Proteomes" id="UP000198963"/>
    </source>
</evidence>
<feature type="transmembrane region" description="Helical" evidence="1">
    <location>
        <begin position="148"/>
        <end position="170"/>
    </location>
</feature>
<feature type="transmembrane region" description="Helical" evidence="1">
    <location>
        <begin position="90"/>
        <end position="109"/>
    </location>
</feature>
<organism evidence="3 4">
    <name type="scientific">Winogradskyella sediminis</name>
    <dbReference type="NCBI Taxonomy" id="1382466"/>
    <lineage>
        <taxon>Bacteria</taxon>
        <taxon>Pseudomonadati</taxon>
        <taxon>Bacteroidota</taxon>
        <taxon>Flavobacteriia</taxon>
        <taxon>Flavobacteriales</taxon>
        <taxon>Flavobacteriaceae</taxon>
        <taxon>Winogradskyella</taxon>
    </lineage>
</organism>
<dbReference type="EMBL" id="LT629774">
    <property type="protein sequence ID" value="SDS41552.1"/>
    <property type="molecule type" value="Genomic_DNA"/>
</dbReference>